<evidence type="ECO:0000256" key="2">
    <source>
        <dbReference type="ARBA" id="ARBA00012513"/>
    </source>
</evidence>
<proteinExistence type="predicted"/>
<evidence type="ECO:0000256" key="7">
    <source>
        <dbReference type="ARBA" id="ARBA00022692"/>
    </source>
</evidence>
<dbReference type="GO" id="GO:0016020">
    <property type="term" value="C:membrane"/>
    <property type="evidence" value="ECO:0007669"/>
    <property type="project" value="UniProtKB-SubCell"/>
</dbReference>
<keyword evidence="10" id="KW-0547">Nucleotide-binding</keyword>
<evidence type="ECO:0000256" key="19">
    <source>
        <dbReference type="SAM" id="MobiDB-lite"/>
    </source>
</evidence>
<dbReference type="InterPro" id="IPR001245">
    <property type="entry name" value="Ser-Thr/Tyr_kinase_cat_dom"/>
</dbReference>
<keyword evidence="12" id="KW-0067">ATP-binding</keyword>
<dbReference type="EC" id="2.7.11.1" evidence="2"/>
<dbReference type="InterPro" id="IPR000719">
    <property type="entry name" value="Prot_kinase_dom"/>
</dbReference>
<dbReference type="Gene3D" id="1.10.510.10">
    <property type="entry name" value="Transferase(Phosphotransferase) domain 1"/>
    <property type="match status" value="1"/>
</dbReference>
<accession>A0A5C7GTR2</accession>
<dbReference type="InterPro" id="IPR051824">
    <property type="entry name" value="LRR_Rcpt-Like_S/T_Kinase"/>
</dbReference>
<evidence type="ECO:0000256" key="15">
    <source>
        <dbReference type="ARBA" id="ARBA00023170"/>
    </source>
</evidence>
<evidence type="ECO:0000256" key="5">
    <source>
        <dbReference type="ARBA" id="ARBA00022614"/>
    </source>
</evidence>
<evidence type="ECO:0000256" key="14">
    <source>
        <dbReference type="ARBA" id="ARBA00023136"/>
    </source>
</evidence>
<feature type="compositionally biased region" description="Polar residues" evidence="19">
    <location>
        <begin position="876"/>
        <end position="892"/>
    </location>
</feature>
<keyword evidence="3" id="KW-0723">Serine/threonine-protein kinase</keyword>
<dbReference type="PANTHER" id="PTHR48006">
    <property type="entry name" value="LEUCINE-RICH REPEAT-CONTAINING PROTEIN DDB_G0281931-RELATED"/>
    <property type="match status" value="1"/>
</dbReference>
<evidence type="ECO:0000313" key="22">
    <source>
        <dbReference type="Proteomes" id="UP000323000"/>
    </source>
</evidence>
<evidence type="ECO:0000256" key="3">
    <source>
        <dbReference type="ARBA" id="ARBA00022527"/>
    </source>
</evidence>
<keyword evidence="9" id="KW-0677">Repeat</keyword>
<keyword evidence="5" id="KW-0433">Leucine-rich repeat</keyword>
<dbReference type="Pfam" id="PF07714">
    <property type="entry name" value="PK_Tyr_Ser-Thr"/>
    <property type="match status" value="1"/>
</dbReference>
<comment type="catalytic activity">
    <reaction evidence="17">
        <text>L-threonyl-[protein] + ATP = O-phospho-L-threonyl-[protein] + ADP + H(+)</text>
        <dbReference type="Rhea" id="RHEA:46608"/>
        <dbReference type="Rhea" id="RHEA-COMP:11060"/>
        <dbReference type="Rhea" id="RHEA-COMP:11605"/>
        <dbReference type="ChEBI" id="CHEBI:15378"/>
        <dbReference type="ChEBI" id="CHEBI:30013"/>
        <dbReference type="ChEBI" id="CHEBI:30616"/>
        <dbReference type="ChEBI" id="CHEBI:61977"/>
        <dbReference type="ChEBI" id="CHEBI:456216"/>
        <dbReference type="EC" id="2.7.11.1"/>
    </reaction>
</comment>
<evidence type="ECO:0000256" key="1">
    <source>
        <dbReference type="ARBA" id="ARBA00004479"/>
    </source>
</evidence>
<keyword evidence="13" id="KW-1133">Transmembrane helix</keyword>
<sequence length="900" mass="100504">MYQMLEMAKPRYLLPVSVLVLSCFLTRTFSASRLPQDEGTYDVKPVVQTDPLRNITCDCEIENDTCHFTFFRKFMCYSLPGTLPPELVHLPYISEIDFAYNYLKGSIPLEWASMQLKYISVFVNRLSGNIPSHLGKITSLTYLDLEENQFSGMVPPDLGKLVNLETLKLSSNRFSGNLPLELVELKNLTDFRINDNNFTGSIPEFISSWNGLNRLEIQGSGLKGPIPPSLSILEKLTQIRISDIRGTNQSFPVLSNMTELTRIILKDCGISGGIPEYIWGMKNVRYLDLSFNELTGELTNVQISASFKFIFLTGNSLSGNIPLSILKKGINVDLTYNNFTLESIEQSACLEKPSEFKPELVSKFFNGKKLVRVNSLHVRTNSDANDVNWHSFYINCGGNTVKVNGRTFEGDAGVGGGAATYQWFDGTNWGFSSTGDFADDNDEQNTHYIATANSSNIPELYTNARIVPTSLTYVGYCLENGNYTVNLHFAEIQFTNDNTYRSIGRRIFDIYVQDKIVEKDFDIEAKAPGVLNPLIVPYNANVTNNILEIRFYWAGKGTTAIPVGGVYGPLISAISVEPNLTGLDLQTSSFTLRQIKAATNNFDPVNKIGEGGFGPVYKGLLSDGTIIAVKQLSSKSRQGNREFLNEIGIISCLQHPNLVKIYGCCIEKDQLLLIYEYMENNSLARALGYMAPEYAMWGYLTYKADVYSFGIVSLEIVSGKNNMSYVPAENCYCVLDWAFHLYQNGKLMDLVDQNLGFEFNKVEAERMMKVALLCANASPSLRPTMSEVVNMLEGTTPLPDAIPEAGSYTEDMKFKALRDKRLMMHNHIYHSASTSSSSGPSSTHDDVREVNAEKYMKFKAMRDSRLQLERQNSLAEISTSDSLPLTGSSSEPAQDVHYTI</sequence>
<dbReference type="InterPro" id="IPR021720">
    <property type="entry name" value="Malectin_dom"/>
</dbReference>
<name>A0A5C7GTR2_9ROSI</name>
<dbReference type="Gene3D" id="3.30.200.20">
    <property type="entry name" value="Phosphorylase Kinase, domain 1"/>
    <property type="match status" value="1"/>
</dbReference>
<feature type="region of interest" description="Disordered" evidence="19">
    <location>
        <begin position="876"/>
        <end position="900"/>
    </location>
</feature>
<evidence type="ECO:0000256" key="18">
    <source>
        <dbReference type="ARBA" id="ARBA00048679"/>
    </source>
</evidence>
<evidence type="ECO:0000256" key="9">
    <source>
        <dbReference type="ARBA" id="ARBA00022737"/>
    </source>
</evidence>
<evidence type="ECO:0000313" key="21">
    <source>
        <dbReference type="EMBL" id="TXG47712.1"/>
    </source>
</evidence>
<dbReference type="InterPro" id="IPR001611">
    <property type="entry name" value="Leu-rich_rpt"/>
</dbReference>
<dbReference type="InterPro" id="IPR011009">
    <property type="entry name" value="Kinase-like_dom_sf"/>
</dbReference>
<dbReference type="FunFam" id="3.80.10.10:FF:000383">
    <property type="entry name" value="Leucine-rich repeat receptor protein kinase EMS1"/>
    <property type="match status" value="1"/>
</dbReference>
<dbReference type="Gene3D" id="2.60.120.430">
    <property type="entry name" value="Galactose-binding lectin"/>
    <property type="match status" value="1"/>
</dbReference>
<dbReference type="Gene3D" id="3.80.10.10">
    <property type="entry name" value="Ribonuclease Inhibitor"/>
    <property type="match status" value="3"/>
</dbReference>
<keyword evidence="6" id="KW-0808">Transferase</keyword>
<dbReference type="GO" id="GO:0004674">
    <property type="term" value="F:protein serine/threonine kinase activity"/>
    <property type="evidence" value="ECO:0007669"/>
    <property type="project" value="UniProtKB-KW"/>
</dbReference>
<keyword evidence="22" id="KW-1185">Reference proteome</keyword>
<dbReference type="OrthoDB" id="1867350at2759"/>
<evidence type="ECO:0000256" key="6">
    <source>
        <dbReference type="ARBA" id="ARBA00022679"/>
    </source>
</evidence>
<dbReference type="SUPFAM" id="SSF52058">
    <property type="entry name" value="L domain-like"/>
    <property type="match status" value="1"/>
</dbReference>
<dbReference type="Pfam" id="PF00560">
    <property type="entry name" value="LRR_1"/>
    <property type="match status" value="2"/>
</dbReference>
<evidence type="ECO:0000256" key="8">
    <source>
        <dbReference type="ARBA" id="ARBA00022729"/>
    </source>
</evidence>
<dbReference type="PROSITE" id="PS50011">
    <property type="entry name" value="PROTEIN_KINASE_DOM"/>
    <property type="match status" value="1"/>
</dbReference>
<dbReference type="AlphaFoldDB" id="A0A5C7GTR2"/>
<keyword evidence="11" id="KW-0418">Kinase</keyword>
<comment type="catalytic activity">
    <reaction evidence="18">
        <text>L-seryl-[protein] + ATP = O-phospho-L-seryl-[protein] + ADP + H(+)</text>
        <dbReference type="Rhea" id="RHEA:17989"/>
        <dbReference type="Rhea" id="RHEA-COMP:9863"/>
        <dbReference type="Rhea" id="RHEA-COMP:11604"/>
        <dbReference type="ChEBI" id="CHEBI:15378"/>
        <dbReference type="ChEBI" id="CHEBI:29999"/>
        <dbReference type="ChEBI" id="CHEBI:30616"/>
        <dbReference type="ChEBI" id="CHEBI:83421"/>
        <dbReference type="ChEBI" id="CHEBI:456216"/>
        <dbReference type="EC" id="2.7.11.1"/>
    </reaction>
</comment>
<comment type="subcellular location">
    <subcellularLocation>
        <location evidence="1">Membrane</location>
        <topology evidence="1">Single-pass type I membrane protein</topology>
    </subcellularLocation>
</comment>
<gene>
    <name evidence="21" type="ORF">EZV62_027006</name>
</gene>
<dbReference type="PANTHER" id="PTHR48006:SF56">
    <property type="entry name" value="PROTEIN KINASE DOMAIN-CONTAINING PROTEIN"/>
    <property type="match status" value="1"/>
</dbReference>
<keyword evidence="4" id="KW-0597">Phosphoprotein</keyword>
<evidence type="ECO:0000256" key="11">
    <source>
        <dbReference type="ARBA" id="ARBA00022777"/>
    </source>
</evidence>
<reference evidence="22" key="1">
    <citation type="journal article" date="2019" name="Gigascience">
        <title>De novo genome assembly of the endangered Acer yangbiense, a plant species with extremely small populations endemic to Yunnan Province, China.</title>
        <authorList>
            <person name="Yang J."/>
            <person name="Wariss H.M."/>
            <person name="Tao L."/>
            <person name="Zhang R."/>
            <person name="Yun Q."/>
            <person name="Hollingsworth P."/>
            <person name="Dao Z."/>
            <person name="Luo G."/>
            <person name="Guo H."/>
            <person name="Ma Y."/>
            <person name="Sun W."/>
        </authorList>
    </citation>
    <scope>NUCLEOTIDE SEQUENCE [LARGE SCALE GENOMIC DNA]</scope>
    <source>
        <strain evidence="22">cv. Malutang</strain>
    </source>
</reference>
<evidence type="ECO:0000256" key="4">
    <source>
        <dbReference type="ARBA" id="ARBA00022553"/>
    </source>
</evidence>
<dbReference type="FunFam" id="3.30.200.20:FF:000217">
    <property type="entry name" value="probable LRR receptor-like serine/threonine-protein kinase At1g53430"/>
    <property type="match status" value="1"/>
</dbReference>
<organism evidence="21 22">
    <name type="scientific">Acer yangbiense</name>
    <dbReference type="NCBI Taxonomy" id="1000413"/>
    <lineage>
        <taxon>Eukaryota</taxon>
        <taxon>Viridiplantae</taxon>
        <taxon>Streptophyta</taxon>
        <taxon>Embryophyta</taxon>
        <taxon>Tracheophyta</taxon>
        <taxon>Spermatophyta</taxon>
        <taxon>Magnoliopsida</taxon>
        <taxon>eudicotyledons</taxon>
        <taxon>Gunneridae</taxon>
        <taxon>Pentapetalae</taxon>
        <taxon>rosids</taxon>
        <taxon>malvids</taxon>
        <taxon>Sapindales</taxon>
        <taxon>Sapindaceae</taxon>
        <taxon>Hippocastanoideae</taxon>
        <taxon>Acereae</taxon>
        <taxon>Acer</taxon>
    </lineage>
</organism>
<evidence type="ECO:0000256" key="12">
    <source>
        <dbReference type="ARBA" id="ARBA00022840"/>
    </source>
</evidence>
<protein>
    <recommendedName>
        <fullName evidence="2">non-specific serine/threonine protein kinase</fullName>
        <ecNumber evidence="2">2.7.11.1</ecNumber>
    </recommendedName>
</protein>
<dbReference type="FunFam" id="2.60.120.430:FF:000004">
    <property type="entry name" value="Putative leucine-rich repeat receptor-like serine/threonine-protein kinase"/>
    <property type="match status" value="1"/>
</dbReference>
<keyword evidence="7" id="KW-0812">Transmembrane</keyword>
<keyword evidence="14" id="KW-0472">Membrane</keyword>
<dbReference type="GO" id="GO:0005524">
    <property type="term" value="F:ATP binding"/>
    <property type="evidence" value="ECO:0007669"/>
    <property type="project" value="UniProtKB-KW"/>
</dbReference>
<dbReference type="InterPro" id="IPR032675">
    <property type="entry name" value="LRR_dom_sf"/>
</dbReference>
<dbReference type="Pfam" id="PF11721">
    <property type="entry name" value="Malectin"/>
    <property type="match status" value="1"/>
</dbReference>
<dbReference type="EMBL" id="VAHF01000013">
    <property type="protein sequence ID" value="TXG47712.1"/>
    <property type="molecule type" value="Genomic_DNA"/>
</dbReference>
<evidence type="ECO:0000256" key="10">
    <source>
        <dbReference type="ARBA" id="ARBA00022741"/>
    </source>
</evidence>
<feature type="domain" description="Protein kinase" evidence="20">
    <location>
        <begin position="602"/>
        <end position="900"/>
    </location>
</feature>
<evidence type="ECO:0000256" key="16">
    <source>
        <dbReference type="ARBA" id="ARBA00023180"/>
    </source>
</evidence>
<evidence type="ECO:0000256" key="13">
    <source>
        <dbReference type="ARBA" id="ARBA00022989"/>
    </source>
</evidence>
<dbReference type="Proteomes" id="UP000323000">
    <property type="component" value="Chromosome 13"/>
</dbReference>
<comment type="caution">
    <text evidence="21">The sequence shown here is derived from an EMBL/GenBank/DDBJ whole genome shotgun (WGS) entry which is preliminary data.</text>
</comment>
<keyword evidence="15" id="KW-0675">Receptor</keyword>
<keyword evidence="16" id="KW-0325">Glycoprotein</keyword>
<keyword evidence="8" id="KW-0732">Signal</keyword>
<evidence type="ECO:0000256" key="17">
    <source>
        <dbReference type="ARBA" id="ARBA00047899"/>
    </source>
</evidence>
<evidence type="ECO:0000259" key="20">
    <source>
        <dbReference type="PROSITE" id="PS50011"/>
    </source>
</evidence>
<dbReference type="SUPFAM" id="SSF56112">
    <property type="entry name" value="Protein kinase-like (PK-like)"/>
    <property type="match status" value="1"/>
</dbReference>
<dbReference type="Pfam" id="PF00069">
    <property type="entry name" value="Pkinase"/>
    <property type="match status" value="1"/>
</dbReference>